<name>A0ACB8TH54_9AGAM</name>
<sequence>MHLFVPSHPSPLYGGPLSEYDYHSTQTPCSSSDGDDLSTPAFHPPPFEQEQHTYKYTLSGPGVHPPAASLPSPQLSFGYPVPRSFWSAPQPYYHTHAPLPHLAPGDTYTSPDVPLYSPTPVPGTNWPVLAHPSPSSLPSHVQNPADPPPPGVSADSQQDLLEVYASAPRELFPTPTEILKGNGKRRASTARDSDRKVETQRKVRQRIVAESIGFPPTDPDTISSHDKKRYYLECLEQYVSYLHEQLTLVGHDPVPLERVSSYRGLTSRSIRTMMVNMQGVVRQAHQETLEEERNFLDMREELMALEADGDHQCSRRHSIASCSGSDSVKAGFSPF</sequence>
<evidence type="ECO:0000313" key="2">
    <source>
        <dbReference type="Proteomes" id="UP000814140"/>
    </source>
</evidence>
<dbReference type="Proteomes" id="UP000814140">
    <property type="component" value="Unassembled WGS sequence"/>
</dbReference>
<evidence type="ECO:0000313" key="1">
    <source>
        <dbReference type="EMBL" id="KAI0067720.1"/>
    </source>
</evidence>
<proteinExistence type="predicted"/>
<reference evidence="1" key="1">
    <citation type="submission" date="2021-03" db="EMBL/GenBank/DDBJ databases">
        <authorList>
            <consortium name="DOE Joint Genome Institute"/>
            <person name="Ahrendt S."/>
            <person name="Looney B.P."/>
            <person name="Miyauchi S."/>
            <person name="Morin E."/>
            <person name="Drula E."/>
            <person name="Courty P.E."/>
            <person name="Chicoki N."/>
            <person name="Fauchery L."/>
            <person name="Kohler A."/>
            <person name="Kuo A."/>
            <person name="Labutti K."/>
            <person name="Pangilinan J."/>
            <person name="Lipzen A."/>
            <person name="Riley R."/>
            <person name="Andreopoulos W."/>
            <person name="He G."/>
            <person name="Johnson J."/>
            <person name="Barry K.W."/>
            <person name="Grigoriev I.V."/>
            <person name="Nagy L."/>
            <person name="Hibbett D."/>
            <person name="Henrissat B."/>
            <person name="Matheny P.B."/>
            <person name="Labbe J."/>
            <person name="Martin F."/>
        </authorList>
    </citation>
    <scope>NUCLEOTIDE SEQUENCE</scope>
    <source>
        <strain evidence="1">HHB10654</strain>
    </source>
</reference>
<keyword evidence="2" id="KW-1185">Reference proteome</keyword>
<gene>
    <name evidence="1" type="ORF">BV25DRAFT_1819130</name>
</gene>
<dbReference type="EMBL" id="MU277189">
    <property type="protein sequence ID" value="KAI0067720.1"/>
    <property type="molecule type" value="Genomic_DNA"/>
</dbReference>
<protein>
    <submittedName>
        <fullName evidence="1">Uncharacterized protein</fullName>
    </submittedName>
</protein>
<organism evidence="1 2">
    <name type="scientific">Artomyces pyxidatus</name>
    <dbReference type="NCBI Taxonomy" id="48021"/>
    <lineage>
        <taxon>Eukaryota</taxon>
        <taxon>Fungi</taxon>
        <taxon>Dikarya</taxon>
        <taxon>Basidiomycota</taxon>
        <taxon>Agaricomycotina</taxon>
        <taxon>Agaricomycetes</taxon>
        <taxon>Russulales</taxon>
        <taxon>Auriscalpiaceae</taxon>
        <taxon>Artomyces</taxon>
    </lineage>
</organism>
<reference evidence="1" key="2">
    <citation type="journal article" date="2022" name="New Phytol.">
        <title>Evolutionary transition to the ectomycorrhizal habit in the genomes of a hyperdiverse lineage of mushroom-forming fungi.</title>
        <authorList>
            <person name="Looney B."/>
            <person name="Miyauchi S."/>
            <person name="Morin E."/>
            <person name="Drula E."/>
            <person name="Courty P.E."/>
            <person name="Kohler A."/>
            <person name="Kuo A."/>
            <person name="LaButti K."/>
            <person name="Pangilinan J."/>
            <person name="Lipzen A."/>
            <person name="Riley R."/>
            <person name="Andreopoulos W."/>
            <person name="He G."/>
            <person name="Johnson J."/>
            <person name="Nolan M."/>
            <person name="Tritt A."/>
            <person name="Barry K.W."/>
            <person name="Grigoriev I.V."/>
            <person name="Nagy L.G."/>
            <person name="Hibbett D."/>
            <person name="Henrissat B."/>
            <person name="Matheny P.B."/>
            <person name="Labbe J."/>
            <person name="Martin F.M."/>
        </authorList>
    </citation>
    <scope>NUCLEOTIDE SEQUENCE</scope>
    <source>
        <strain evidence="1">HHB10654</strain>
    </source>
</reference>
<comment type="caution">
    <text evidence="1">The sequence shown here is derived from an EMBL/GenBank/DDBJ whole genome shotgun (WGS) entry which is preliminary data.</text>
</comment>
<accession>A0ACB8TH54</accession>